<evidence type="ECO:0000313" key="9">
    <source>
        <dbReference type="EMBL" id="ESO95700.1"/>
    </source>
</evidence>
<keyword evidence="4 8" id="KW-0808">Transferase</keyword>
<keyword evidence="5" id="KW-0812">Transmembrane</keyword>
<evidence type="ECO:0000256" key="4">
    <source>
        <dbReference type="ARBA" id="ARBA00022679"/>
    </source>
</evidence>
<dbReference type="AlphaFoldDB" id="V4ALR3"/>
<dbReference type="EC" id="2.4.1.-" evidence="8"/>
<dbReference type="CTD" id="20238340"/>
<dbReference type="OMA" id="ILMEWFE"/>
<evidence type="ECO:0000256" key="6">
    <source>
        <dbReference type="ARBA" id="ARBA00022989"/>
    </source>
</evidence>
<proteinExistence type="inferred from homology"/>
<dbReference type="EMBL" id="KB201611">
    <property type="protein sequence ID" value="ESO95700.1"/>
    <property type="molecule type" value="Genomic_DNA"/>
</dbReference>
<evidence type="ECO:0000256" key="2">
    <source>
        <dbReference type="ARBA" id="ARBA00007647"/>
    </source>
</evidence>
<evidence type="ECO:0000313" key="10">
    <source>
        <dbReference type="Proteomes" id="UP000030746"/>
    </source>
</evidence>
<comment type="subcellular location">
    <subcellularLocation>
        <location evidence="1">Membrane</location>
        <topology evidence="1">Single-pass membrane protein</topology>
    </subcellularLocation>
</comment>
<keyword evidence="7" id="KW-0472">Membrane</keyword>
<dbReference type="InterPro" id="IPR008166">
    <property type="entry name" value="Glyco_transf_92"/>
</dbReference>
<dbReference type="GO" id="GO:0016757">
    <property type="term" value="F:glycosyltransferase activity"/>
    <property type="evidence" value="ECO:0007669"/>
    <property type="project" value="UniProtKB-UniRule"/>
</dbReference>
<protein>
    <recommendedName>
        <fullName evidence="8">Glycosyltransferase family 92 protein</fullName>
        <ecNumber evidence="8">2.4.1.-</ecNumber>
    </recommendedName>
</protein>
<evidence type="ECO:0000256" key="3">
    <source>
        <dbReference type="ARBA" id="ARBA00022676"/>
    </source>
</evidence>
<dbReference type="Proteomes" id="UP000030746">
    <property type="component" value="Unassembled WGS sequence"/>
</dbReference>
<sequence>MSAHILVEYTELHRALGVSKILVHDLNLNSRLKKILSRYHDTGLVDVLPMKFPGNVSEEMQKARYNHPLYADAQMAVYDCMERLSGYGFIGIIDFDEILDLLSTHENAGSFMFGVEQFIRDWNISNNSTLESMRYIQRMEPDYVRPKLVHIPGRVGMVWTHDASPLWGFKRYRVPFGVATIHHYRTCRFEVRENCSNAPRFSDARLLSLEDAIKHRVQKILEIFP</sequence>
<organism evidence="9 10">
    <name type="scientific">Lottia gigantea</name>
    <name type="common">Giant owl limpet</name>
    <dbReference type="NCBI Taxonomy" id="225164"/>
    <lineage>
        <taxon>Eukaryota</taxon>
        <taxon>Metazoa</taxon>
        <taxon>Spiralia</taxon>
        <taxon>Lophotrochozoa</taxon>
        <taxon>Mollusca</taxon>
        <taxon>Gastropoda</taxon>
        <taxon>Patellogastropoda</taxon>
        <taxon>Lottioidea</taxon>
        <taxon>Lottiidae</taxon>
        <taxon>Lottia</taxon>
    </lineage>
</organism>
<keyword evidence="10" id="KW-1185">Reference proteome</keyword>
<dbReference type="GeneID" id="20238340"/>
<dbReference type="OrthoDB" id="6061442at2759"/>
<dbReference type="RefSeq" id="XP_009053553.1">
    <property type="nucleotide sequence ID" value="XM_009055305.1"/>
</dbReference>
<dbReference type="PANTHER" id="PTHR21461">
    <property type="entry name" value="GLYCOSYLTRANSFERASE FAMILY 92 PROTEIN"/>
    <property type="match status" value="1"/>
</dbReference>
<dbReference type="HOGENOM" id="CLU_1231129_0_0_1"/>
<evidence type="ECO:0000256" key="1">
    <source>
        <dbReference type="ARBA" id="ARBA00004167"/>
    </source>
</evidence>
<evidence type="ECO:0000256" key="7">
    <source>
        <dbReference type="ARBA" id="ARBA00023136"/>
    </source>
</evidence>
<reference evidence="9 10" key="1">
    <citation type="journal article" date="2013" name="Nature">
        <title>Insights into bilaterian evolution from three spiralian genomes.</title>
        <authorList>
            <person name="Simakov O."/>
            <person name="Marletaz F."/>
            <person name="Cho S.J."/>
            <person name="Edsinger-Gonzales E."/>
            <person name="Havlak P."/>
            <person name="Hellsten U."/>
            <person name="Kuo D.H."/>
            <person name="Larsson T."/>
            <person name="Lv J."/>
            <person name="Arendt D."/>
            <person name="Savage R."/>
            <person name="Osoegawa K."/>
            <person name="de Jong P."/>
            <person name="Grimwood J."/>
            <person name="Chapman J.A."/>
            <person name="Shapiro H."/>
            <person name="Aerts A."/>
            <person name="Otillar R.P."/>
            <person name="Terry A.Y."/>
            <person name="Boore J.L."/>
            <person name="Grigoriev I.V."/>
            <person name="Lindberg D.R."/>
            <person name="Seaver E.C."/>
            <person name="Weisblat D.A."/>
            <person name="Putnam N.H."/>
            <person name="Rokhsar D.S."/>
        </authorList>
    </citation>
    <scope>NUCLEOTIDE SEQUENCE [LARGE SCALE GENOMIC DNA]</scope>
</reference>
<keyword evidence="6" id="KW-1133">Transmembrane helix</keyword>
<gene>
    <name evidence="9" type="ORF">LOTGIDRAFT_160253</name>
</gene>
<dbReference type="GO" id="GO:0016020">
    <property type="term" value="C:membrane"/>
    <property type="evidence" value="ECO:0007669"/>
    <property type="project" value="UniProtKB-SubCell"/>
</dbReference>
<dbReference type="Pfam" id="PF01697">
    <property type="entry name" value="Glyco_transf_92"/>
    <property type="match status" value="1"/>
</dbReference>
<keyword evidence="3 8" id="KW-0328">Glycosyltransferase</keyword>
<evidence type="ECO:0000256" key="5">
    <source>
        <dbReference type="ARBA" id="ARBA00022692"/>
    </source>
</evidence>
<dbReference type="GO" id="GO:0005737">
    <property type="term" value="C:cytoplasm"/>
    <property type="evidence" value="ECO:0007669"/>
    <property type="project" value="TreeGrafter"/>
</dbReference>
<name>V4ALR3_LOTGI</name>
<dbReference type="PANTHER" id="PTHR21461:SF69">
    <property type="entry name" value="GLYCOSYLTRANSFERASE FAMILY 92 PROTEIN"/>
    <property type="match status" value="1"/>
</dbReference>
<dbReference type="KEGG" id="lgi:LOTGIDRAFT_160253"/>
<accession>V4ALR3</accession>
<comment type="similarity">
    <text evidence="2 8">Belongs to the glycosyltransferase 92 family.</text>
</comment>
<evidence type="ECO:0000256" key="8">
    <source>
        <dbReference type="RuleBase" id="RU366017"/>
    </source>
</evidence>